<keyword evidence="4" id="KW-1133">Transmembrane helix</keyword>
<evidence type="ECO:0000256" key="3">
    <source>
        <dbReference type="ARBA" id="ARBA00022753"/>
    </source>
</evidence>
<dbReference type="Proteomes" id="UP000784294">
    <property type="component" value="Unassembled WGS sequence"/>
</dbReference>
<reference evidence="5" key="1">
    <citation type="submission" date="2018-11" db="EMBL/GenBank/DDBJ databases">
        <authorList>
            <consortium name="Pathogen Informatics"/>
        </authorList>
    </citation>
    <scope>NUCLEOTIDE SEQUENCE</scope>
</reference>
<keyword evidence="3" id="KW-0967">Endosome</keyword>
<dbReference type="OrthoDB" id="5592979at2759"/>
<organism evidence="5 6">
    <name type="scientific">Protopolystoma xenopodis</name>
    <dbReference type="NCBI Taxonomy" id="117903"/>
    <lineage>
        <taxon>Eukaryota</taxon>
        <taxon>Metazoa</taxon>
        <taxon>Spiralia</taxon>
        <taxon>Lophotrochozoa</taxon>
        <taxon>Platyhelminthes</taxon>
        <taxon>Monogenea</taxon>
        <taxon>Polyopisthocotylea</taxon>
        <taxon>Polystomatidea</taxon>
        <taxon>Polystomatidae</taxon>
        <taxon>Protopolystoma</taxon>
    </lineage>
</organism>
<gene>
    <name evidence="5" type="ORF">PXEA_LOCUS18484</name>
</gene>
<dbReference type="GO" id="GO:0000815">
    <property type="term" value="C:ESCRT III complex"/>
    <property type="evidence" value="ECO:0007669"/>
    <property type="project" value="TreeGrafter"/>
</dbReference>
<dbReference type="AlphaFoldDB" id="A0A448X0S5"/>
<protein>
    <submittedName>
        <fullName evidence="5">Uncharacterized protein</fullName>
    </submittedName>
</protein>
<dbReference type="Pfam" id="PF03357">
    <property type="entry name" value="Snf7"/>
    <property type="match status" value="1"/>
</dbReference>
<keyword evidence="4" id="KW-0812">Transmembrane</keyword>
<name>A0A448X0S5_9PLAT</name>
<dbReference type="GO" id="GO:0006900">
    <property type="term" value="P:vesicle budding from membrane"/>
    <property type="evidence" value="ECO:0007669"/>
    <property type="project" value="TreeGrafter"/>
</dbReference>
<sequence length="185" mass="20835">MSTLRSLFGTKKNDKATSSQAMERLRSVQEMLVKKQDFLEKKIEKELLAVKTHGMANKRAALQALSRKKRYEQQLTKIDGTLTTIEFQIEALDNAGTNVEVMNAMRTASDALKAAHKNMKVDDVHDIMDEIQEQQEVADEISNAISRPAGINLDFDEDELLAELEALQVILLAFTLLISVFLVRD</sequence>
<evidence type="ECO:0000256" key="1">
    <source>
        <dbReference type="ARBA" id="ARBA00004177"/>
    </source>
</evidence>
<dbReference type="PANTHER" id="PTHR22761:SF10">
    <property type="entry name" value="GH13992P"/>
    <property type="match status" value="1"/>
</dbReference>
<dbReference type="PANTHER" id="PTHR22761">
    <property type="entry name" value="CHARGED MULTIVESICULAR BODY PROTEIN"/>
    <property type="match status" value="1"/>
</dbReference>
<proteinExistence type="inferred from homology"/>
<evidence type="ECO:0000256" key="4">
    <source>
        <dbReference type="SAM" id="Phobius"/>
    </source>
</evidence>
<comment type="subcellular location">
    <subcellularLocation>
        <location evidence="1">Endosome</location>
    </subcellularLocation>
</comment>
<feature type="transmembrane region" description="Helical" evidence="4">
    <location>
        <begin position="166"/>
        <end position="183"/>
    </location>
</feature>
<dbReference type="EMBL" id="CAAALY010071347">
    <property type="protein sequence ID" value="VEL25044.1"/>
    <property type="molecule type" value="Genomic_DNA"/>
</dbReference>
<dbReference type="Gene3D" id="1.10.287.1060">
    <property type="entry name" value="ESAT-6-like"/>
    <property type="match status" value="1"/>
</dbReference>
<comment type="similarity">
    <text evidence="2">Belongs to the SNF7 family.</text>
</comment>
<accession>A0A448X0S5</accession>
<comment type="caution">
    <text evidence="5">The sequence shown here is derived from an EMBL/GenBank/DDBJ whole genome shotgun (WGS) entry which is preliminary data.</text>
</comment>
<evidence type="ECO:0000313" key="5">
    <source>
        <dbReference type="EMBL" id="VEL25044.1"/>
    </source>
</evidence>
<dbReference type="GO" id="GO:0005771">
    <property type="term" value="C:multivesicular body"/>
    <property type="evidence" value="ECO:0007669"/>
    <property type="project" value="TreeGrafter"/>
</dbReference>
<dbReference type="Gene3D" id="6.10.250.1710">
    <property type="match status" value="1"/>
</dbReference>
<evidence type="ECO:0000313" key="6">
    <source>
        <dbReference type="Proteomes" id="UP000784294"/>
    </source>
</evidence>
<dbReference type="GO" id="GO:0009898">
    <property type="term" value="C:cytoplasmic side of plasma membrane"/>
    <property type="evidence" value="ECO:0007669"/>
    <property type="project" value="TreeGrafter"/>
</dbReference>
<dbReference type="GO" id="GO:0032511">
    <property type="term" value="P:late endosome to vacuole transport via multivesicular body sorting pathway"/>
    <property type="evidence" value="ECO:0007669"/>
    <property type="project" value="TreeGrafter"/>
</dbReference>
<keyword evidence="4" id="KW-0472">Membrane</keyword>
<dbReference type="InterPro" id="IPR005024">
    <property type="entry name" value="Snf7_fam"/>
</dbReference>
<keyword evidence="6" id="KW-1185">Reference proteome</keyword>
<evidence type="ECO:0000256" key="2">
    <source>
        <dbReference type="ARBA" id="ARBA00006190"/>
    </source>
</evidence>